<proteinExistence type="predicted"/>
<dbReference type="EMBL" id="UINC01040555">
    <property type="protein sequence ID" value="SVB40600.1"/>
    <property type="molecule type" value="Genomic_DNA"/>
</dbReference>
<feature type="transmembrane region" description="Helical" evidence="1">
    <location>
        <begin position="220"/>
        <end position="239"/>
    </location>
</feature>
<dbReference type="GO" id="GO:0022857">
    <property type="term" value="F:transmembrane transporter activity"/>
    <property type="evidence" value="ECO:0007669"/>
    <property type="project" value="InterPro"/>
</dbReference>
<accession>A0A382DQ67</accession>
<sequence>MLVRWENHFGWSRVDLVVGFTAALVVSASTAVFAGRLIDRGHGRVLMTASAVAGALLVGLLPLIEALWQFYLIWLLVGVTMSGCLYEPCFAFLTRIFYPNAKRPIIMVTLVAGLAGTLCFPLSHYVADAVSWQASTWLFSLLVLVIAAPLFWYGASFDIGETDSEDARPKATFSAIITPLLKNPAFWCLAIAFSTFSLNHSMIISHILPLLESRGVSTTHAVIAASTIGVAQVLGRLVLIPVEQRVSMLAICMCAFIGLSVASVNLTWAGTGVLILVLFVICQGGSVGISSIAKPTVTADLLGQANFGAISAIVSIAYVLGFASGPTLSGYIWSMAGYSGVLKATFSLGLIGLACLVAAGRLTRT</sequence>
<dbReference type="AlphaFoldDB" id="A0A382DQ67"/>
<feature type="transmembrane region" description="Helical" evidence="1">
    <location>
        <begin position="105"/>
        <end position="125"/>
    </location>
</feature>
<dbReference type="InterPro" id="IPR036259">
    <property type="entry name" value="MFS_trans_sf"/>
</dbReference>
<feature type="transmembrane region" description="Helical" evidence="1">
    <location>
        <begin position="305"/>
        <end position="323"/>
    </location>
</feature>
<dbReference type="SUPFAM" id="SSF103473">
    <property type="entry name" value="MFS general substrate transporter"/>
    <property type="match status" value="1"/>
</dbReference>
<dbReference type="PANTHER" id="PTHR11360:SF284">
    <property type="entry name" value="EG:103B4.3 PROTEIN-RELATED"/>
    <property type="match status" value="1"/>
</dbReference>
<reference evidence="2" key="1">
    <citation type="submission" date="2018-05" db="EMBL/GenBank/DDBJ databases">
        <authorList>
            <person name="Lanie J.A."/>
            <person name="Ng W.-L."/>
            <person name="Kazmierczak K.M."/>
            <person name="Andrzejewski T.M."/>
            <person name="Davidsen T.M."/>
            <person name="Wayne K.J."/>
            <person name="Tettelin H."/>
            <person name="Glass J.I."/>
            <person name="Rusch D."/>
            <person name="Podicherti R."/>
            <person name="Tsui H.-C.T."/>
            <person name="Winkler M.E."/>
        </authorList>
    </citation>
    <scope>NUCLEOTIDE SEQUENCE</scope>
</reference>
<dbReference type="Gene3D" id="1.20.1250.20">
    <property type="entry name" value="MFS general substrate transporter like domains"/>
    <property type="match status" value="1"/>
</dbReference>
<keyword evidence="1" id="KW-0812">Transmembrane</keyword>
<feature type="transmembrane region" description="Helical" evidence="1">
    <location>
        <begin position="335"/>
        <end position="359"/>
    </location>
</feature>
<gene>
    <name evidence="2" type="ORF">METZ01_LOCUS193454</name>
</gene>
<dbReference type="PANTHER" id="PTHR11360">
    <property type="entry name" value="MONOCARBOXYLATE TRANSPORTER"/>
    <property type="match status" value="1"/>
</dbReference>
<feature type="transmembrane region" description="Helical" evidence="1">
    <location>
        <begin position="246"/>
        <end position="266"/>
    </location>
</feature>
<feature type="transmembrane region" description="Helical" evidence="1">
    <location>
        <begin position="186"/>
        <end position="208"/>
    </location>
</feature>
<protein>
    <recommendedName>
        <fullName evidence="3">Major facilitator superfamily (MFS) profile domain-containing protein</fullName>
    </recommendedName>
</protein>
<keyword evidence="1" id="KW-1133">Transmembrane helix</keyword>
<dbReference type="Pfam" id="PF07690">
    <property type="entry name" value="MFS_1"/>
    <property type="match status" value="1"/>
</dbReference>
<organism evidence="2">
    <name type="scientific">marine metagenome</name>
    <dbReference type="NCBI Taxonomy" id="408172"/>
    <lineage>
        <taxon>unclassified sequences</taxon>
        <taxon>metagenomes</taxon>
        <taxon>ecological metagenomes</taxon>
    </lineage>
</organism>
<evidence type="ECO:0000313" key="2">
    <source>
        <dbReference type="EMBL" id="SVB40600.1"/>
    </source>
</evidence>
<feature type="transmembrane region" description="Helical" evidence="1">
    <location>
        <begin position="45"/>
        <end position="64"/>
    </location>
</feature>
<feature type="transmembrane region" description="Helical" evidence="1">
    <location>
        <begin position="272"/>
        <end position="293"/>
    </location>
</feature>
<feature type="transmembrane region" description="Helical" evidence="1">
    <location>
        <begin position="70"/>
        <end position="93"/>
    </location>
</feature>
<name>A0A382DQ67_9ZZZZ</name>
<feature type="transmembrane region" description="Helical" evidence="1">
    <location>
        <begin position="16"/>
        <end position="38"/>
    </location>
</feature>
<dbReference type="InterPro" id="IPR011701">
    <property type="entry name" value="MFS"/>
</dbReference>
<feature type="transmembrane region" description="Helical" evidence="1">
    <location>
        <begin position="137"/>
        <end position="155"/>
    </location>
</feature>
<evidence type="ECO:0000256" key="1">
    <source>
        <dbReference type="SAM" id="Phobius"/>
    </source>
</evidence>
<evidence type="ECO:0008006" key="3">
    <source>
        <dbReference type="Google" id="ProtNLM"/>
    </source>
</evidence>
<keyword evidence="1" id="KW-0472">Membrane</keyword>
<dbReference type="InterPro" id="IPR050327">
    <property type="entry name" value="Proton-linked_MCT"/>
</dbReference>